<dbReference type="RefSeq" id="WP_138473791.1">
    <property type="nucleotide sequence ID" value="NZ_VBTH01000002.1"/>
</dbReference>
<dbReference type="Proteomes" id="UP000305541">
    <property type="component" value="Unassembled WGS sequence"/>
</dbReference>
<gene>
    <name evidence="1" type="ORF">FEZ51_01955</name>
</gene>
<name>A0A5R9BXS7_9LACO</name>
<dbReference type="AlphaFoldDB" id="A0A5R9BXS7"/>
<evidence type="ECO:0000313" key="2">
    <source>
        <dbReference type="Proteomes" id="UP000305541"/>
    </source>
</evidence>
<sequence>MDKISSEPIRKINSWEIEEITFESSYNQPVLFIKLFGENAKSMTMGNKGGFYLNLGFFEDMQKVEFDANANERIMGLLHKETRLDNDDFKKMNWFVKILEEDNDG</sequence>
<evidence type="ECO:0000313" key="1">
    <source>
        <dbReference type="EMBL" id="TLQ05447.1"/>
    </source>
</evidence>
<comment type="caution">
    <text evidence="1">The sequence shown here is derived from an EMBL/GenBank/DDBJ whole genome shotgun (WGS) entry which is preliminary data.</text>
</comment>
<dbReference type="EMBL" id="VBTH01000002">
    <property type="protein sequence ID" value="TLQ05447.1"/>
    <property type="molecule type" value="Genomic_DNA"/>
</dbReference>
<accession>A0A5R9BXS7</accession>
<organism evidence="1 2">
    <name type="scientific">Pediococcus stilesii</name>
    <dbReference type="NCBI Taxonomy" id="331679"/>
    <lineage>
        <taxon>Bacteria</taxon>
        <taxon>Bacillati</taxon>
        <taxon>Bacillota</taxon>
        <taxon>Bacilli</taxon>
        <taxon>Lactobacillales</taxon>
        <taxon>Lactobacillaceae</taxon>
        <taxon>Pediococcus</taxon>
    </lineage>
</organism>
<proteinExistence type="predicted"/>
<reference evidence="1 2" key="1">
    <citation type="submission" date="2019-05" db="EMBL/GenBank/DDBJ databases">
        <title>The metagenome of a microbial culture collection derived from dairy environment covers the genomic content of the human microbiome.</title>
        <authorList>
            <person name="Roder T."/>
            <person name="Wuthrich D."/>
            <person name="Sattari Z."/>
            <person name="Von Ah U."/>
            <person name="Bar C."/>
            <person name="Ronchi F."/>
            <person name="Macpherson A.J."/>
            <person name="Ganal-Vonarburg S.C."/>
            <person name="Bruggmann R."/>
            <person name="Vergeres G."/>
        </authorList>
    </citation>
    <scope>NUCLEOTIDE SEQUENCE [LARGE SCALE GENOMIC DNA]</scope>
    <source>
        <strain evidence="1 2">FAM 18815</strain>
    </source>
</reference>
<protein>
    <submittedName>
        <fullName evidence="1">Uncharacterized protein</fullName>
    </submittedName>
</protein>